<keyword evidence="3" id="KW-1185">Reference proteome</keyword>
<feature type="non-terminal residue" evidence="2">
    <location>
        <position position="1"/>
    </location>
</feature>
<organism evidence="2 3">
    <name type="scientific">Gossypium lobatum</name>
    <dbReference type="NCBI Taxonomy" id="34289"/>
    <lineage>
        <taxon>Eukaryota</taxon>
        <taxon>Viridiplantae</taxon>
        <taxon>Streptophyta</taxon>
        <taxon>Embryophyta</taxon>
        <taxon>Tracheophyta</taxon>
        <taxon>Spermatophyta</taxon>
        <taxon>Magnoliopsida</taxon>
        <taxon>eudicotyledons</taxon>
        <taxon>Gunneridae</taxon>
        <taxon>Pentapetalae</taxon>
        <taxon>rosids</taxon>
        <taxon>malvids</taxon>
        <taxon>Malvales</taxon>
        <taxon>Malvaceae</taxon>
        <taxon>Malvoideae</taxon>
        <taxon>Gossypium</taxon>
    </lineage>
</organism>
<name>A0A7J8MUI2_9ROSI</name>
<dbReference type="EMBL" id="JABEZX010000010">
    <property type="protein sequence ID" value="MBA0568363.1"/>
    <property type="molecule type" value="Genomic_DNA"/>
</dbReference>
<proteinExistence type="predicted"/>
<dbReference type="AlphaFoldDB" id="A0A7J8MUI2"/>
<reference evidence="2 3" key="1">
    <citation type="journal article" date="2019" name="Genome Biol. Evol.">
        <title>Insights into the evolution of the New World diploid cottons (Gossypium, subgenus Houzingenia) based on genome sequencing.</title>
        <authorList>
            <person name="Grover C.E."/>
            <person name="Arick M.A. 2nd"/>
            <person name="Thrash A."/>
            <person name="Conover J.L."/>
            <person name="Sanders W.S."/>
            <person name="Peterson D.G."/>
            <person name="Frelichowski J.E."/>
            <person name="Scheffler J.A."/>
            <person name="Scheffler B.E."/>
            <person name="Wendel J.F."/>
        </authorList>
    </citation>
    <scope>NUCLEOTIDE SEQUENCE [LARGE SCALE GENOMIC DNA]</scope>
    <source>
        <strain evidence="2">157</strain>
        <tissue evidence="2">Leaf</tissue>
    </source>
</reference>
<dbReference type="InterPro" id="IPR036282">
    <property type="entry name" value="Glutathione-S-Trfase_C_sf"/>
</dbReference>
<comment type="caution">
    <text evidence="2">The sequence shown here is derived from an EMBL/GenBank/DDBJ whole genome shotgun (WGS) entry which is preliminary data.</text>
</comment>
<accession>A0A7J8MUI2</accession>
<protein>
    <recommendedName>
        <fullName evidence="1">Glutathione S-transferase C-terminal domain-containing protein</fullName>
    </recommendedName>
</protein>
<dbReference type="SUPFAM" id="SSF47616">
    <property type="entry name" value="GST C-terminal domain-like"/>
    <property type="match status" value="1"/>
</dbReference>
<feature type="domain" description="Glutathione S-transferase C-terminal" evidence="1">
    <location>
        <begin position="2"/>
        <end position="61"/>
    </location>
</feature>
<dbReference type="Gene3D" id="1.20.1050.10">
    <property type="match status" value="1"/>
</dbReference>
<dbReference type="Proteomes" id="UP000593572">
    <property type="component" value="Unassembled WGS sequence"/>
</dbReference>
<evidence type="ECO:0000313" key="2">
    <source>
        <dbReference type="EMBL" id="MBA0568363.1"/>
    </source>
</evidence>
<evidence type="ECO:0000313" key="3">
    <source>
        <dbReference type="Proteomes" id="UP000593572"/>
    </source>
</evidence>
<dbReference type="InterPro" id="IPR004046">
    <property type="entry name" value="GST_C"/>
</dbReference>
<sequence>MEELVENLKLAEEELQGKIFFKGDKIGVADLAFGWLANLMSVFEQVTGFKNGSTGLVVKWCVKMLVVLSLSPTVRQGVFYFAASVVR</sequence>
<dbReference type="Pfam" id="PF00043">
    <property type="entry name" value="GST_C"/>
    <property type="match status" value="1"/>
</dbReference>
<evidence type="ECO:0000259" key="1">
    <source>
        <dbReference type="Pfam" id="PF00043"/>
    </source>
</evidence>
<gene>
    <name evidence="2" type="ORF">Golob_005862</name>
</gene>